<comment type="caution">
    <text evidence="5">The sequence shown here is derived from an EMBL/GenBank/DDBJ whole genome shotgun (WGS) entry which is preliminary data.</text>
</comment>
<dbReference type="Pfam" id="PF14011">
    <property type="entry name" value="ESX-1_EspG"/>
    <property type="match status" value="1"/>
</dbReference>
<evidence type="ECO:0000256" key="2">
    <source>
        <dbReference type="ARBA" id="ARBA00006411"/>
    </source>
</evidence>
<evidence type="ECO:0000313" key="5">
    <source>
        <dbReference type="EMBL" id="KAA8879686.1"/>
    </source>
</evidence>
<dbReference type="OrthoDB" id="4523940at2"/>
<dbReference type="Proteomes" id="UP000323876">
    <property type="component" value="Unassembled WGS sequence"/>
</dbReference>
<gene>
    <name evidence="5" type="ORF">F3087_43805</name>
</gene>
<evidence type="ECO:0008006" key="7">
    <source>
        <dbReference type="Google" id="ProtNLM"/>
    </source>
</evidence>
<evidence type="ECO:0000256" key="4">
    <source>
        <dbReference type="ARBA" id="ARBA00023186"/>
    </source>
</evidence>
<keyword evidence="6" id="KW-1185">Reference proteome</keyword>
<organism evidence="5 6">
    <name type="scientific">Nocardia colli</name>
    <dbReference type="NCBI Taxonomy" id="2545717"/>
    <lineage>
        <taxon>Bacteria</taxon>
        <taxon>Bacillati</taxon>
        <taxon>Actinomycetota</taxon>
        <taxon>Actinomycetes</taxon>
        <taxon>Mycobacteriales</taxon>
        <taxon>Nocardiaceae</taxon>
        <taxon>Nocardia</taxon>
    </lineage>
</organism>
<name>A0A5N0DSL8_9NOCA</name>
<dbReference type="RefSeq" id="WP_150408114.1">
    <property type="nucleotide sequence ID" value="NZ_VXLC01000045.1"/>
</dbReference>
<evidence type="ECO:0000256" key="3">
    <source>
        <dbReference type="ARBA" id="ARBA00022490"/>
    </source>
</evidence>
<evidence type="ECO:0000313" key="6">
    <source>
        <dbReference type="Proteomes" id="UP000323876"/>
    </source>
</evidence>
<keyword evidence="3" id="KW-0963">Cytoplasm</keyword>
<proteinExistence type="inferred from homology"/>
<reference evidence="5 6" key="1">
    <citation type="submission" date="2019-09" db="EMBL/GenBank/DDBJ databases">
        <authorList>
            <person name="Wang X."/>
        </authorList>
    </citation>
    <scope>NUCLEOTIDE SEQUENCE [LARGE SCALE GENOMIC DNA]</scope>
    <source>
        <strain evidence="5 6">CICC 11023</strain>
    </source>
</reference>
<evidence type="ECO:0000256" key="1">
    <source>
        <dbReference type="ARBA" id="ARBA00004496"/>
    </source>
</evidence>
<keyword evidence="4" id="KW-0143">Chaperone</keyword>
<sequence length="268" mass="30376">MSVHRGRLTSLELVVLWELMSDDTLPFPLTHWPTHQYESDYYQAKRETAERLLAILPEDAQQLWEAVVKPDIVIWAAGEAPDDETDMSAVTRVVGLRRESFAVVLAQEPGETAERGGDINVYETDVPGLAKAVLDQLPKVGPGRRGEIPILSEKPDGMDYSYGSSQVLEGDESPEQRSDHWRNARATQFGELKVEPGSGVHWIQDRRGYLLRWRDLADDGRYVIEPKPNPVAIPVDGNAFEALVNQRVVELVRRIRENRPTEREFRVV</sequence>
<accession>A0A5N0DSL8</accession>
<dbReference type="EMBL" id="VXLC01000045">
    <property type="protein sequence ID" value="KAA8879686.1"/>
    <property type="molecule type" value="Genomic_DNA"/>
</dbReference>
<protein>
    <recommendedName>
        <fullName evidence="7">ESX secretion-associated protein EspG</fullName>
    </recommendedName>
</protein>
<dbReference type="InterPro" id="IPR025734">
    <property type="entry name" value="EspG"/>
</dbReference>
<dbReference type="AlphaFoldDB" id="A0A5N0DSL8"/>
<comment type="similarity">
    <text evidence="2">Belongs to the EspG family.</text>
</comment>
<comment type="subcellular location">
    <subcellularLocation>
        <location evidence="1">Cytoplasm</location>
    </subcellularLocation>
</comment>